<keyword evidence="1" id="KW-1133">Transmembrane helix</keyword>
<dbReference type="Proteomes" id="UP000024635">
    <property type="component" value="Unassembled WGS sequence"/>
</dbReference>
<gene>
    <name evidence="2" type="primary">Acey_s0002.g898</name>
    <name evidence="2" type="ORF">Y032_0002g898</name>
</gene>
<feature type="transmembrane region" description="Helical" evidence="1">
    <location>
        <begin position="79"/>
        <end position="105"/>
    </location>
</feature>
<organism evidence="2 3">
    <name type="scientific">Ancylostoma ceylanicum</name>
    <dbReference type="NCBI Taxonomy" id="53326"/>
    <lineage>
        <taxon>Eukaryota</taxon>
        <taxon>Metazoa</taxon>
        <taxon>Ecdysozoa</taxon>
        <taxon>Nematoda</taxon>
        <taxon>Chromadorea</taxon>
        <taxon>Rhabditida</taxon>
        <taxon>Rhabditina</taxon>
        <taxon>Rhabditomorpha</taxon>
        <taxon>Strongyloidea</taxon>
        <taxon>Ancylostomatidae</taxon>
        <taxon>Ancylostomatinae</taxon>
        <taxon>Ancylostoma</taxon>
    </lineage>
</organism>
<dbReference type="EMBL" id="JARK01001338">
    <property type="protein sequence ID" value="EYC33617.1"/>
    <property type="molecule type" value="Genomic_DNA"/>
</dbReference>
<protein>
    <submittedName>
        <fullName evidence="2">Uncharacterized protein</fullName>
    </submittedName>
</protein>
<proteinExistence type="predicted"/>
<comment type="caution">
    <text evidence="2">The sequence shown here is derived from an EMBL/GenBank/DDBJ whole genome shotgun (WGS) entry which is preliminary data.</text>
</comment>
<keyword evidence="1" id="KW-0472">Membrane</keyword>
<dbReference type="AlphaFoldDB" id="A0A016W2X2"/>
<name>A0A016W2X2_9BILA</name>
<evidence type="ECO:0000313" key="2">
    <source>
        <dbReference type="EMBL" id="EYC33617.1"/>
    </source>
</evidence>
<evidence type="ECO:0000256" key="1">
    <source>
        <dbReference type="SAM" id="Phobius"/>
    </source>
</evidence>
<keyword evidence="3" id="KW-1185">Reference proteome</keyword>
<accession>A0A016W2X2</accession>
<evidence type="ECO:0000313" key="3">
    <source>
        <dbReference type="Proteomes" id="UP000024635"/>
    </source>
</evidence>
<reference evidence="3" key="1">
    <citation type="journal article" date="2015" name="Nat. Genet.">
        <title>The genome and transcriptome of the zoonotic hookworm Ancylostoma ceylanicum identify infection-specific gene families.</title>
        <authorList>
            <person name="Schwarz E.M."/>
            <person name="Hu Y."/>
            <person name="Antoshechkin I."/>
            <person name="Miller M.M."/>
            <person name="Sternberg P.W."/>
            <person name="Aroian R.V."/>
        </authorList>
    </citation>
    <scope>NUCLEOTIDE SEQUENCE</scope>
    <source>
        <strain evidence="3">HY135</strain>
    </source>
</reference>
<sequence>MDCVIRCPLNSVLEEVICESWLADLVLFGHAFMSLRPSLIVFVYKAKKPFFHLVMFITSSYRVIWDSHDKESLGEKREIMIHLGGGALGAIGHIATIISMLLFVLSS</sequence>
<keyword evidence="1" id="KW-0812">Transmembrane</keyword>